<accession>A0A1A9Z4B6</accession>
<evidence type="ECO:0000313" key="3">
    <source>
        <dbReference type="EnsemblMetazoa" id="GPAI003422-PA"/>
    </source>
</evidence>
<dbReference type="InterPro" id="IPR039353">
    <property type="entry name" value="TF_Adf1"/>
</dbReference>
<organism evidence="3 4">
    <name type="scientific">Glossina pallidipes</name>
    <name type="common">Tsetse fly</name>
    <dbReference type="NCBI Taxonomy" id="7398"/>
    <lineage>
        <taxon>Eukaryota</taxon>
        <taxon>Metazoa</taxon>
        <taxon>Ecdysozoa</taxon>
        <taxon>Arthropoda</taxon>
        <taxon>Hexapoda</taxon>
        <taxon>Insecta</taxon>
        <taxon>Pterygota</taxon>
        <taxon>Neoptera</taxon>
        <taxon>Endopterygota</taxon>
        <taxon>Diptera</taxon>
        <taxon>Brachycera</taxon>
        <taxon>Muscomorpha</taxon>
        <taxon>Hippoboscoidea</taxon>
        <taxon>Glossinidae</taxon>
        <taxon>Glossina</taxon>
    </lineage>
</organism>
<dbReference type="PANTHER" id="PTHR12243:SF67">
    <property type="entry name" value="COREPRESSOR OF PANGOLIN, ISOFORM A-RELATED"/>
    <property type="match status" value="1"/>
</dbReference>
<evidence type="ECO:0000256" key="1">
    <source>
        <dbReference type="SAM" id="MobiDB-lite"/>
    </source>
</evidence>
<evidence type="ECO:0000313" key="4">
    <source>
        <dbReference type="Proteomes" id="UP000092445"/>
    </source>
</evidence>
<reference evidence="3" key="2">
    <citation type="submission" date="2020-05" db="UniProtKB">
        <authorList>
            <consortium name="EnsemblMetazoa"/>
        </authorList>
    </citation>
    <scope>IDENTIFICATION</scope>
    <source>
        <strain evidence="3">IAEA</strain>
    </source>
</reference>
<dbReference type="InterPro" id="IPR006578">
    <property type="entry name" value="MADF-dom"/>
</dbReference>
<dbReference type="PANTHER" id="PTHR12243">
    <property type="entry name" value="MADF DOMAIN TRANSCRIPTION FACTOR"/>
    <property type="match status" value="1"/>
</dbReference>
<sequence length="264" mass="30618">MIRQISTKPVLYDCNFPGYRRPSLQDKAWKEIGAAIDMPISECKLKWRSLRDSFTKSYKRMGDQATYYNEFSSAINNNPAEAVERAKSDEEFFNSCSKNIMKRHGPPQRALARLKTQEGHKLGFNVSNPSKCGPAQQFRKLLLQYLAQRHGLTNSVIGIGQGNDDTAFNLKDQISYEPSCSQKPQMFYDSMGNHSENSILVLQVYNEHRYARIANSVYRCNEDEMKLSETQEMHYNRHQHQEQPRNHHHEQETSETQIQQPPQT</sequence>
<proteinExistence type="predicted"/>
<dbReference type="EnsemblMetazoa" id="GPAI003422-RA">
    <property type="protein sequence ID" value="GPAI003422-PA"/>
    <property type="gene ID" value="GPAI003422"/>
</dbReference>
<dbReference type="Proteomes" id="UP000092445">
    <property type="component" value="Unassembled WGS sequence"/>
</dbReference>
<feature type="region of interest" description="Disordered" evidence="1">
    <location>
        <begin position="235"/>
        <end position="264"/>
    </location>
</feature>
<dbReference type="GO" id="GO:0006357">
    <property type="term" value="P:regulation of transcription by RNA polymerase II"/>
    <property type="evidence" value="ECO:0007669"/>
    <property type="project" value="TreeGrafter"/>
</dbReference>
<dbReference type="GO" id="GO:0005667">
    <property type="term" value="C:transcription regulator complex"/>
    <property type="evidence" value="ECO:0007669"/>
    <property type="project" value="TreeGrafter"/>
</dbReference>
<feature type="domain" description="MADF" evidence="2">
    <location>
        <begin position="1"/>
        <end position="98"/>
    </location>
</feature>
<dbReference type="AlphaFoldDB" id="A0A1A9Z4B6"/>
<dbReference type="SMART" id="SM00595">
    <property type="entry name" value="MADF"/>
    <property type="match status" value="1"/>
</dbReference>
<protein>
    <submittedName>
        <fullName evidence="3">MADF domain-containing protein</fullName>
    </submittedName>
</protein>
<evidence type="ECO:0000259" key="2">
    <source>
        <dbReference type="PROSITE" id="PS51029"/>
    </source>
</evidence>
<dbReference type="Pfam" id="PF10545">
    <property type="entry name" value="MADF_DNA_bdg"/>
    <property type="match status" value="1"/>
</dbReference>
<dbReference type="VEuPathDB" id="VectorBase:GPAI003422"/>
<reference evidence="4" key="1">
    <citation type="submission" date="2014-03" db="EMBL/GenBank/DDBJ databases">
        <authorList>
            <person name="Aksoy S."/>
            <person name="Warren W."/>
            <person name="Wilson R.K."/>
        </authorList>
    </citation>
    <scope>NUCLEOTIDE SEQUENCE [LARGE SCALE GENOMIC DNA]</scope>
    <source>
        <strain evidence="4">IAEA</strain>
    </source>
</reference>
<feature type="compositionally biased region" description="Basic and acidic residues" evidence="1">
    <location>
        <begin position="235"/>
        <end position="252"/>
    </location>
</feature>
<name>A0A1A9Z4B6_GLOPL</name>
<dbReference type="GO" id="GO:0005634">
    <property type="term" value="C:nucleus"/>
    <property type="evidence" value="ECO:0007669"/>
    <property type="project" value="TreeGrafter"/>
</dbReference>
<feature type="compositionally biased region" description="Polar residues" evidence="1">
    <location>
        <begin position="254"/>
        <end position="264"/>
    </location>
</feature>
<dbReference type="PROSITE" id="PS51029">
    <property type="entry name" value="MADF"/>
    <property type="match status" value="1"/>
</dbReference>
<keyword evidence="4" id="KW-1185">Reference proteome</keyword>